<evidence type="ECO:0000313" key="2">
    <source>
        <dbReference type="EMBL" id="GII92190.1"/>
    </source>
</evidence>
<sequence>MLPGTKRLGRPRAVGPVELAALRRMVPKTSTVTEAAHTRRAASKGRPAVPYRS</sequence>
<protein>
    <submittedName>
        <fullName evidence="2">Uncharacterized protein</fullName>
    </submittedName>
</protein>
<gene>
    <name evidence="2" type="ORF">Ssi02_24210</name>
</gene>
<comment type="caution">
    <text evidence="2">The sequence shown here is derived from an EMBL/GenBank/DDBJ whole genome shotgun (WGS) entry which is preliminary data.</text>
</comment>
<dbReference type="Proteomes" id="UP000606172">
    <property type="component" value="Unassembled WGS sequence"/>
</dbReference>
<feature type="region of interest" description="Disordered" evidence="1">
    <location>
        <begin position="29"/>
        <end position="53"/>
    </location>
</feature>
<reference evidence="2" key="1">
    <citation type="submission" date="2021-01" db="EMBL/GenBank/DDBJ databases">
        <title>Whole genome shotgun sequence of Sinosporangium siamense NBRC 109515.</title>
        <authorList>
            <person name="Komaki H."/>
            <person name="Tamura T."/>
        </authorList>
    </citation>
    <scope>NUCLEOTIDE SEQUENCE</scope>
    <source>
        <strain evidence="2">NBRC 109515</strain>
    </source>
</reference>
<keyword evidence="3" id="KW-1185">Reference proteome</keyword>
<organism evidence="2 3">
    <name type="scientific">Sinosporangium siamense</name>
    <dbReference type="NCBI Taxonomy" id="1367973"/>
    <lineage>
        <taxon>Bacteria</taxon>
        <taxon>Bacillati</taxon>
        <taxon>Actinomycetota</taxon>
        <taxon>Actinomycetes</taxon>
        <taxon>Streptosporangiales</taxon>
        <taxon>Streptosporangiaceae</taxon>
        <taxon>Sinosporangium</taxon>
    </lineage>
</organism>
<dbReference type="AlphaFoldDB" id="A0A919V4R1"/>
<evidence type="ECO:0000256" key="1">
    <source>
        <dbReference type="SAM" id="MobiDB-lite"/>
    </source>
</evidence>
<name>A0A919V4R1_9ACTN</name>
<dbReference type="EMBL" id="BOOW01000014">
    <property type="protein sequence ID" value="GII92190.1"/>
    <property type="molecule type" value="Genomic_DNA"/>
</dbReference>
<evidence type="ECO:0000313" key="3">
    <source>
        <dbReference type="Proteomes" id="UP000606172"/>
    </source>
</evidence>
<proteinExistence type="predicted"/>
<accession>A0A919V4R1</accession>
<dbReference type="RefSeq" id="WP_380659386.1">
    <property type="nucleotide sequence ID" value="NZ_JBHLZQ010000007.1"/>
</dbReference>